<dbReference type="Gene3D" id="3.40.50.300">
    <property type="entry name" value="P-loop containing nucleotide triphosphate hydrolases"/>
    <property type="match status" value="2"/>
</dbReference>
<evidence type="ECO:0000256" key="5">
    <source>
        <dbReference type="ARBA" id="ARBA00038437"/>
    </source>
</evidence>
<reference evidence="10 11" key="1">
    <citation type="submission" date="2016-11" db="EMBL/GenBank/DDBJ databases">
        <authorList>
            <person name="Jaros S."/>
            <person name="Januszkiewicz K."/>
            <person name="Wedrychowicz H."/>
        </authorList>
    </citation>
    <scope>NUCLEOTIDE SEQUENCE [LARGE SCALE GENOMIC DNA]</scope>
    <source>
        <strain evidence="10 11">DSM 14916</strain>
    </source>
</reference>
<dbReference type="PANTHER" id="PTHR47959:SF1">
    <property type="entry name" value="ATP-DEPENDENT RNA HELICASE DBPA"/>
    <property type="match status" value="1"/>
</dbReference>
<dbReference type="CDD" id="cd12252">
    <property type="entry name" value="RRM_DbpA"/>
    <property type="match status" value="1"/>
</dbReference>
<dbReference type="PROSITE" id="PS51194">
    <property type="entry name" value="HELICASE_CTER"/>
    <property type="match status" value="1"/>
</dbReference>
<dbReference type="Pfam" id="PF03880">
    <property type="entry name" value="DbpA"/>
    <property type="match status" value="1"/>
</dbReference>
<evidence type="ECO:0000259" key="8">
    <source>
        <dbReference type="PROSITE" id="PS51192"/>
    </source>
</evidence>
<organism evidence="10 11">
    <name type="scientific">Muricoccus roseus</name>
    <dbReference type="NCBI Taxonomy" id="198092"/>
    <lineage>
        <taxon>Bacteria</taxon>
        <taxon>Pseudomonadati</taxon>
        <taxon>Pseudomonadota</taxon>
        <taxon>Alphaproteobacteria</taxon>
        <taxon>Acetobacterales</taxon>
        <taxon>Roseomonadaceae</taxon>
        <taxon>Muricoccus</taxon>
    </lineage>
</organism>
<keyword evidence="2 6" id="KW-0378">Hydrolase</keyword>
<evidence type="ECO:0000313" key="10">
    <source>
        <dbReference type="EMBL" id="SHJ99139.1"/>
    </source>
</evidence>
<dbReference type="GO" id="GO:0005829">
    <property type="term" value="C:cytosol"/>
    <property type="evidence" value="ECO:0007669"/>
    <property type="project" value="TreeGrafter"/>
</dbReference>
<dbReference type="CDD" id="cd00268">
    <property type="entry name" value="DEADc"/>
    <property type="match status" value="1"/>
</dbReference>
<dbReference type="InterPro" id="IPR011545">
    <property type="entry name" value="DEAD/DEAH_box_helicase_dom"/>
</dbReference>
<protein>
    <submittedName>
        <fullName evidence="10">ATP-dependent RNA helicase DeaD</fullName>
    </submittedName>
</protein>
<dbReference type="EMBL" id="FQZF01000027">
    <property type="protein sequence ID" value="SHJ99139.1"/>
    <property type="molecule type" value="Genomic_DNA"/>
</dbReference>
<dbReference type="PANTHER" id="PTHR47959">
    <property type="entry name" value="ATP-DEPENDENT RNA HELICASE RHLE-RELATED"/>
    <property type="match status" value="1"/>
</dbReference>
<feature type="region of interest" description="Disordered" evidence="7">
    <location>
        <begin position="415"/>
        <end position="444"/>
    </location>
</feature>
<sequence>MPFDTLPTPLRDALAARGYANPTPVQAAVLAEGTAGRDLLVSARTGSGKTVAYGLAMAGDLLGDAARLPAPGAPLALVVAPTRELALQVRAELTWLYGPAGGRVASCVGGMDPVAERRALSAGAHIAVGTPGRVRDHIERGNLKTDAIRAVVLDEADEMLDLGFREELEAILGTLPAERRTLLFSATVPRPIAQMAKQFQRDALRIEATSGDEPHGDITYRAALVAPGDVERAVVNALRLEAAPISMVFCATRAAVARLHGNLTERGFETVALSGELSQSERTRALQSLRDGKARICVATDVAARGIDLPELDLVIHAELPRDPDTLLHRSGRTGRAGRKGVSLLIVPPSRRRIAERLIQAARVEADWGPAPSAEQVRAKDAERIAARATEILREEAAEEDLAIARTLTGLSGTGLSGTGLGGTGLGGDPAGWSRPEDGASPSGIDPLALAAALVKLLRAPLPAPEELASAAAERPRRAPGFDGPREAGGPPPSSEGVWFRVSVGRDGQADPRWMLPFLCKRGDVSRAEIGRIRIQGRETQVEIAPYAAAHFAANARRPGGEEAHIRIEPMQPISRAAAPVRRKRA</sequence>
<dbReference type="SUPFAM" id="SSF52540">
    <property type="entry name" value="P-loop containing nucleoside triphosphate hydrolases"/>
    <property type="match status" value="1"/>
</dbReference>
<comment type="similarity">
    <text evidence="5 6">Belongs to the DEAD box helicase family.</text>
</comment>
<evidence type="ECO:0000256" key="3">
    <source>
        <dbReference type="ARBA" id="ARBA00022806"/>
    </source>
</evidence>
<evidence type="ECO:0000313" key="11">
    <source>
        <dbReference type="Proteomes" id="UP000184387"/>
    </source>
</evidence>
<dbReference type="OrthoDB" id="9805696at2"/>
<dbReference type="CDD" id="cd18787">
    <property type="entry name" value="SF2_C_DEAD"/>
    <property type="match status" value="1"/>
</dbReference>
<dbReference type="InterPro" id="IPR027417">
    <property type="entry name" value="P-loop_NTPase"/>
</dbReference>
<dbReference type="InterPro" id="IPR050079">
    <property type="entry name" value="DEAD_box_RNA_helicase"/>
</dbReference>
<dbReference type="InterPro" id="IPR012677">
    <property type="entry name" value="Nucleotide-bd_a/b_plait_sf"/>
</dbReference>
<keyword evidence="4 6" id="KW-0067">ATP-binding</keyword>
<dbReference type="Proteomes" id="UP000184387">
    <property type="component" value="Unassembled WGS sequence"/>
</dbReference>
<proteinExistence type="inferred from homology"/>
<dbReference type="PROSITE" id="PS51192">
    <property type="entry name" value="HELICASE_ATP_BIND_1"/>
    <property type="match status" value="1"/>
</dbReference>
<evidence type="ECO:0000256" key="2">
    <source>
        <dbReference type="ARBA" id="ARBA00022801"/>
    </source>
</evidence>
<dbReference type="PROSITE" id="PS00039">
    <property type="entry name" value="DEAD_ATP_HELICASE"/>
    <property type="match status" value="1"/>
</dbReference>
<evidence type="ECO:0000256" key="7">
    <source>
        <dbReference type="SAM" id="MobiDB-lite"/>
    </source>
</evidence>
<evidence type="ECO:0000256" key="1">
    <source>
        <dbReference type="ARBA" id="ARBA00022741"/>
    </source>
</evidence>
<feature type="domain" description="Helicase C-terminal" evidence="9">
    <location>
        <begin position="229"/>
        <end position="379"/>
    </location>
</feature>
<dbReference type="InterPro" id="IPR000629">
    <property type="entry name" value="RNA-helicase_DEAD-box_CS"/>
</dbReference>
<feature type="domain" description="Helicase ATP-binding" evidence="8">
    <location>
        <begin position="30"/>
        <end position="206"/>
    </location>
</feature>
<dbReference type="SMART" id="SM00490">
    <property type="entry name" value="HELICc"/>
    <property type="match status" value="1"/>
</dbReference>
<dbReference type="RefSeq" id="WP_086062369.1">
    <property type="nucleotide sequence ID" value="NZ_FQZF01000027.1"/>
</dbReference>
<dbReference type="GO" id="GO:0003676">
    <property type="term" value="F:nucleic acid binding"/>
    <property type="evidence" value="ECO:0007669"/>
    <property type="project" value="InterPro"/>
</dbReference>
<dbReference type="STRING" id="198092.SAMN02745194_03908"/>
<keyword evidence="1 6" id="KW-0547">Nucleotide-binding</keyword>
<dbReference type="InterPro" id="IPR014001">
    <property type="entry name" value="Helicase_ATP-bd"/>
</dbReference>
<dbReference type="InterPro" id="IPR005580">
    <property type="entry name" value="DbpA/CsdA_RNA-bd_dom"/>
</dbReference>
<dbReference type="Pfam" id="PF00270">
    <property type="entry name" value="DEAD"/>
    <property type="match status" value="1"/>
</dbReference>
<evidence type="ECO:0000259" key="9">
    <source>
        <dbReference type="PROSITE" id="PS51194"/>
    </source>
</evidence>
<dbReference type="SMART" id="SM00487">
    <property type="entry name" value="DEXDc"/>
    <property type="match status" value="1"/>
</dbReference>
<dbReference type="Pfam" id="PF00271">
    <property type="entry name" value="Helicase_C"/>
    <property type="match status" value="1"/>
</dbReference>
<dbReference type="AlphaFoldDB" id="A0A1M6NTT7"/>
<gene>
    <name evidence="10" type="ORF">SAMN02745194_03908</name>
</gene>
<feature type="region of interest" description="Disordered" evidence="7">
    <location>
        <begin position="468"/>
        <end position="497"/>
    </location>
</feature>
<dbReference type="Gene3D" id="3.30.70.330">
    <property type="match status" value="1"/>
</dbReference>
<evidence type="ECO:0000256" key="4">
    <source>
        <dbReference type="ARBA" id="ARBA00022840"/>
    </source>
</evidence>
<dbReference type="GO" id="GO:0003724">
    <property type="term" value="F:RNA helicase activity"/>
    <property type="evidence" value="ECO:0007669"/>
    <property type="project" value="TreeGrafter"/>
</dbReference>
<keyword evidence="3 6" id="KW-0347">Helicase</keyword>
<dbReference type="InterPro" id="IPR001650">
    <property type="entry name" value="Helicase_C-like"/>
</dbReference>
<accession>A0A1M6NTT7</accession>
<feature type="compositionally biased region" description="Gly residues" evidence="7">
    <location>
        <begin position="415"/>
        <end position="430"/>
    </location>
</feature>
<dbReference type="InterPro" id="IPR044742">
    <property type="entry name" value="DEAD/DEAH_RhlB"/>
</dbReference>
<dbReference type="GO" id="GO:0016787">
    <property type="term" value="F:hydrolase activity"/>
    <property type="evidence" value="ECO:0007669"/>
    <property type="project" value="UniProtKB-KW"/>
</dbReference>
<dbReference type="GO" id="GO:0005524">
    <property type="term" value="F:ATP binding"/>
    <property type="evidence" value="ECO:0007669"/>
    <property type="project" value="UniProtKB-KW"/>
</dbReference>
<evidence type="ECO:0000256" key="6">
    <source>
        <dbReference type="RuleBase" id="RU000492"/>
    </source>
</evidence>
<name>A0A1M6NTT7_9PROT</name>
<keyword evidence="11" id="KW-1185">Reference proteome</keyword>